<dbReference type="Proteomes" id="UP000292781">
    <property type="component" value="Unassembled WGS sequence"/>
</dbReference>
<accession>A0A4V2KTW6</accession>
<keyword evidence="2" id="KW-0805">Transcription regulation</keyword>
<comment type="caution">
    <text evidence="8">The sequence shown here is derived from an EMBL/GenBank/DDBJ whole genome shotgun (WGS) entry which is preliminary data.</text>
</comment>
<dbReference type="PANTHER" id="PTHR30293:SF0">
    <property type="entry name" value="NITROGEN ASSIMILATION REGULATORY PROTEIN NAC"/>
    <property type="match status" value="1"/>
</dbReference>
<comment type="similarity">
    <text evidence="1">Belongs to the LysR transcriptional regulatory family.</text>
</comment>
<dbReference type="PANTHER" id="PTHR30293">
    <property type="entry name" value="TRANSCRIPTIONAL REGULATORY PROTEIN NAC-RELATED"/>
    <property type="match status" value="1"/>
</dbReference>
<dbReference type="SUPFAM" id="SSF53850">
    <property type="entry name" value="Periplasmic binding protein-like II"/>
    <property type="match status" value="1"/>
</dbReference>
<protein>
    <submittedName>
        <fullName evidence="8">LysR family transcriptional regulator</fullName>
    </submittedName>
</protein>
<dbReference type="PROSITE" id="PS50931">
    <property type="entry name" value="HTH_LYSR"/>
    <property type="match status" value="1"/>
</dbReference>
<evidence type="ECO:0000313" key="8">
    <source>
        <dbReference type="EMBL" id="TBW38960.1"/>
    </source>
</evidence>
<feature type="domain" description="HTH lysR-type" evidence="7">
    <location>
        <begin position="1"/>
        <end position="58"/>
    </location>
</feature>
<dbReference type="SUPFAM" id="SSF46785">
    <property type="entry name" value="Winged helix' DNA-binding domain"/>
    <property type="match status" value="1"/>
</dbReference>
<evidence type="ECO:0000256" key="4">
    <source>
        <dbReference type="ARBA" id="ARBA00023159"/>
    </source>
</evidence>
<dbReference type="RefSeq" id="WP_131307791.1">
    <property type="nucleotide sequence ID" value="NZ_SJFN01000009.1"/>
</dbReference>
<dbReference type="InterPro" id="IPR000847">
    <property type="entry name" value="LysR_HTH_N"/>
</dbReference>
<name>A0A4V2KTW6_9HYPH</name>
<dbReference type="InterPro" id="IPR036388">
    <property type="entry name" value="WH-like_DNA-bd_sf"/>
</dbReference>
<keyword evidence="5" id="KW-0804">Transcription</keyword>
<feature type="region of interest" description="Disordered" evidence="6">
    <location>
        <begin position="317"/>
        <end position="337"/>
    </location>
</feature>
<dbReference type="Pfam" id="PF00126">
    <property type="entry name" value="HTH_1"/>
    <property type="match status" value="1"/>
</dbReference>
<keyword evidence="9" id="KW-1185">Reference proteome</keyword>
<dbReference type="InterPro" id="IPR036390">
    <property type="entry name" value="WH_DNA-bd_sf"/>
</dbReference>
<organism evidence="8 9">
    <name type="scientific">Siculibacillus lacustris</name>
    <dbReference type="NCBI Taxonomy" id="1549641"/>
    <lineage>
        <taxon>Bacteria</taxon>
        <taxon>Pseudomonadati</taxon>
        <taxon>Pseudomonadota</taxon>
        <taxon>Alphaproteobacteria</taxon>
        <taxon>Hyphomicrobiales</taxon>
        <taxon>Ancalomicrobiaceae</taxon>
        <taxon>Siculibacillus</taxon>
    </lineage>
</organism>
<sequence length="337" mass="36882">MDLRQLRYFAQIVESGSLSKASRCLFVAQPALSQQLAKLEDEVGKPLLQRSSRGVTPTENGLALYHHARFVLRQIDQALSIARKESGEVQGMVSVGLPATTVLAIGLPLMKRIRAKFPGILLNVVEGMSGHLAHMMRLGQLDLAILFSNDVSSTLDSTPLLEEELFVLFPARHAWAPTGRTDMAISEVAEIPLILPTNAHGLRRRVVAEFDQRNLRPQVVAEIDSLSLLMSCVLDGMGATIKPMSALGHERDRAGDWRALRISDARISRRNYLYSISANLLSPAAYTVAREIEATARDLIAGGEWLGVQAIDAKPDRTVAEPAPIRSDARPEAVREG</sequence>
<dbReference type="GO" id="GO:0003677">
    <property type="term" value="F:DNA binding"/>
    <property type="evidence" value="ECO:0007669"/>
    <property type="project" value="UniProtKB-KW"/>
</dbReference>
<dbReference type="EMBL" id="SJFN01000009">
    <property type="protein sequence ID" value="TBW38960.1"/>
    <property type="molecule type" value="Genomic_DNA"/>
</dbReference>
<proteinExistence type="inferred from homology"/>
<evidence type="ECO:0000256" key="1">
    <source>
        <dbReference type="ARBA" id="ARBA00009437"/>
    </source>
</evidence>
<dbReference type="FunFam" id="1.10.10.10:FF:000001">
    <property type="entry name" value="LysR family transcriptional regulator"/>
    <property type="match status" value="1"/>
</dbReference>
<evidence type="ECO:0000256" key="2">
    <source>
        <dbReference type="ARBA" id="ARBA00023015"/>
    </source>
</evidence>
<dbReference type="GO" id="GO:0003700">
    <property type="term" value="F:DNA-binding transcription factor activity"/>
    <property type="evidence" value="ECO:0007669"/>
    <property type="project" value="InterPro"/>
</dbReference>
<dbReference type="AlphaFoldDB" id="A0A4V2KTW6"/>
<evidence type="ECO:0000313" key="9">
    <source>
        <dbReference type="Proteomes" id="UP000292781"/>
    </source>
</evidence>
<evidence type="ECO:0000256" key="6">
    <source>
        <dbReference type="SAM" id="MobiDB-lite"/>
    </source>
</evidence>
<dbReference type="Gene3D" id="1.10.10.10">
    <property type="entry name" value="Winged helix-like DNA-binding domain superfamily/Winged helix DNA-binding domain"/>
    <property type="match status" value="1"/>
</dbReference>
<evidence type="ECO:0000256" key="5">
    <source>
        <dbReference type="ARBA" id="ARBA00023163"/>
    </source>
</evidence>
<dbReference type="OrthoDB" id="8479357at2"/>
<dbReference type="GO" id="GO:2000142">
    <property type="term" value="P:regulation of DNA-templated transcription initiation"/>
    <property type="evidence" value="ECO:0007669"/>
    <property type="project" value="TreeGrafter"/>
</dbReference>
<feature type="compositionally biased region" description="Basic and acidic residues" evidence="6">
    <location>
        <begin position="327"/>
        <end position="337"/>
    </location>
</feature>
<dbReference type="InterPro" id="IPR005119">
    <property type="entry name" value="LysR_subst-bd"/>
</dbReference>
<dbReference type="PRINTS" id="PR00039">
    <property type="entry name" value="HTHLYSR"/>
</dbReference>
<evidence type="ECO:0000259" key="7">
    <source>
        <dbReference type="PROSITE" id="PS50931"/>
    </source>
</evidence>
<keyword evidence="3" id="KW-0238">DNA-binding</keyword>
<gene>
    <name evidence="8" type="ORF">EYW49_07465</name>
</gene>
<dbReference type="Pfam" id="PF03466">
    <property type="entry name" value="LysR_substrate"/>
    <property type="match status" value="1"/>
</dbReference>
<evidence type="ECO:0000256" key="3">
    <source>
        <dbReference type="ARBA" id="ARBA00023125"/>
    </source>
</evidence>
<dbReference type="Gene3D" id="3.40.190.290">
    <property type="match status" value="1"/>
</dbReference>
<reference evidence="8 9" key="1">
    <citation type="submission" date="2019-02" db="EMBL/GenBank/DDBJ databases">
        <title>Siculibacillus lacustris gen. nov., sp. nov., a new rosette-forming bacterium isolated from a freshwater crater lake (Lake St. Ana, Romania).</title>
        <authorList>
            <person name="Felfoldi T."/>
            <person name="Marton Z."/>
            <person name="Szabo A."/>
            <person name="Mentes A."/>
            <person name="Boka K."/>
            <person name="Marialigeti K."/>
            <person name="Mathe I."/>
            <person name="Koncz M."/>
            <person name="Schumann P."/>
            <person name="Toth E."/>
        </authorList>
    </citation>
    <scope>NUCLEOTIDE SEQUENCE [LARGE SCALE GENOMIC DNA]</scope>
    <source>
        <strain evidence="8 9">SA-279</strain>
    </source>
</reference>
<keyword evidence="4" id="KW-0010">Activator</keyword>